<keyword evidence="2" id="KW-1133">Transmembrane helix</keyword>
<feature type="compositionally biased region" description="Polar residues" evidence="1">
    <location>
        <begin position="35"/>
        <end position="45"/>
    </location>
</feature>
<name>A0AA40A722_9PEZI</name>
<comment type="caution">
    <text evidence="3">The sequence shown here is derived from an EMBL/GenBank/DDBJ whole genome shotgun (WGS) entry which is preliminary data.</text>
</comment>
<dbReference type="Proteomes" id="UP001172159">
    <property type="component" value="Unassembled WGS sequence"/>
</dbReference>
<feature type="region of interest" description="Disordered" evidence="1">
    <location>
        <begin position="30"/>
        <end position="52"/>
    </location>
</feature>
<gene>
    <name evidence="3" type="ORF">B0T21DRAFT_352669</name>
</gene>
<feature type="region of interest" description="Disordered" evidence="1">
    <location>
        <begin position="1"/>
        <end position="20"/>
    </location>
</feature>
<protein>
    <submittedName>
        <fullName evidence="3">Uncharacterized protein</fullName>
    </submittedName>
</protein>
<keyword evidence="2" id="KW-0472">Membrane</keyword>
<dbReference type="EMBL" id="JAUKTV010000017">
    <property type="protein sequence ID" value="KAK0710474.1"/>
    <property type="molecule type" value="Genomic_DNA"/>
</dbReference>
<accession>A0AA40A722</accession>
<feature type="compositionally biased region" description="Polar residues" evidence="1">
    <location>
        <begin position="10"/>
        <end position="20"/>
    </location>
</feature>
<dbReference type="AlphaFoldDB" id="A0AA40A722"/>
<evidence type="ECO:0000313" key="3">
    <source>
        <dbReference type="EMBL" id="KAK0710474.1"/>
    </source>
</evidence>
<sequence>MVSGAPPGPNSTSYFVTSRSPADFLQAERRRTRKTGSIPTPSEKSQLLVDHGQGELSESFNEQLNHKISKMDRLADKLDLIAAMMSFQPGQHTEAWNDNVVEFLKETKGCAALVQKQKEEAHYNMVLGLVVAFVALGGLLLLGGYYFVRELLY</sequence>
<evidence type="ECO:0000256" key="2">
    <source>
        <dbReference type="SAM" id="Phobius"/>
    </source>
</evidence>
<feature type="transmembrane region" description="Helical" evidence="2">
    <location>
        <begin position="126"/>
        <end position="148"/>
    </location>
</feature>
<keyword evidence="2" id="KW-0812">Transmembrane</keyword>
<reference evidence="3" key="1">
    <citation type="submission" date="2023-06" db="EMBL/GenBank/DDBJ databases">
        <title>Genome-scale phylogeny and comparative genomics of the fungal order Sordariales.</title>
        <authorList>
            <consortium name="Lawrence Berkeley National Laboratory"/>
            <person name="Hensen N."/>
            <person name="Bonometti L."/>
            <person name="Westerberg I."/>
            <person name="Brannstrom I.O."/>
            <person name="Guillou S."/>
            <person name="Cros-Aarteil S."/>
            <person name="Calhoun S."/>
            <person name="Haridas S."/>
            <person name="Kuo A."/>
            <person name="Mondo S."/>
            <person name="Pangilinan J."/>
            <person name="Riley R."/>
            <person name="Labutti K."/>
            <person name="Andreopoulos B."/>
            <person name="Lipzen A."/>
            <person name="Chen C."/>
            <person name="Yanf M."/>
            <person name="Daum C."/>
            <person name="Ng V."/>
            <person name="Clum A."/>
            <person name="Steindorff A."/>
            <person name="Ohm R."/>
            <person name="Martin F."/>
            <person name="Silar P."/>
            <person name="Natvig D."/>
            <person name="Lalanne C."/>
            <person name="Gautier V."/>
            <person name="Ament-Velasquez S.L."/>
            <person name="Kruys A."/>
            <person name="Hutchinson M.I."/>
            <person name="Powell A.J."/>
            <person name="Barry K."/>
            <person name="Miller A.N."/>
            <person name="Grigoriev I.V."/>
            <person name="Debuchy R."/>
            <person name="Gladieux P."/>
            <person name="Thoren M.H."/>
            <person name="Johannesson H."/>
        </authorList>
    </citation>
    <scope>NUCLEOTIDE SEQUENCE</scope>
    <source>
        <strain evidence="3">CBS 540.89</strain>
    </source>
</reference>
<organism evidence="3 4">
    <name type="scientific">Apiosordaria backusii</name>
    <dbReference type="NCBI Taxonomy" id="314023"/>
    <lineage>
        <taxon>Eukaryota</taxon>
        <taxon>Fungi</taxon>
        <taxon>Dikarya</taxon>
        <taxon>Ascomycota</taxon>
        <taxon>Pezizomycotina</taxon>
        <taxon>Sordariomycetes</taxon>
        <taxon>Sordariomycetidae</taxon>
        <taxon>Sordariales</taxon>
        <taxon>Lasiosphaeriaceae</taxon>
        <taxon>Apiosordaria</taxon>
    </lineage>
</organism>
<evidence type="ECO:0000256" key="1">
    <source>
        <dbReference type="SAM" id="MobiDB-lite"/>
    </source>
</evidence>
<proteinExistence type="predicted"/>
<keyword evidence="4" id="KW-1185">Reference proteome</keyword>
<evidence type="ECO:0000313" key="4">
    <source>
        <dbReference type="Proteomes" id="UP001172159"/>
    </source>
</evidence>